<sequence>MTTLLVQHQVQNFDDWKSGFENHESNRRQHGSTGHRVLRDGDAVAILIDFPDTTAAQGFATDPALKEAMSNAGVIGAPAISYLDDVESVSY</sequence>
<dbReference type="OrthoDB" id="4578588at2"/>
<evidence type="ECO:0000313" key="1">
    <source>
        <dbReference type="EMBL" id="RNM17043.1"/>
    </source>
</evidence>
<gene>
    <name evidence="1" type="ORF">EFL26_02845</name>
</gene>
<organism evidence="1 2">
    <name type="scientific">Nocardioides pocheonensis</name>
    <dbReference type="NCBI Taxonomy" id="661485"/>
    <lineage>
        <taxon>Bacteria</taxon>
        <taxon>Bacillati</taxon>
        <taxon>Actinomycetota</taxon>
        <taxon>Actinomycetes</taxon>
        <taxon>Propionibacteriales</taxon>
        <taxon>Nocardioidaceae</taxon>
        <taxon>Nocardioides</taxon>
    </lineage>
</organism>
<dbReference type="Proteomes" id="UP000279994">
    <property type="component" value="Unassembled WGS sequence"/>
</dbReference>
<comment type="caution">
    <text evidence="1">The sequence shown here is derived from an EMBL/GenBank/DDBJ whole genome shotgun (WGS) entry which is preliminary data.</text>
</comment>
<proteinExistence type="predicted"/>
<dbReference type="AlphaFoldDB" id="A0A3N0GX55"/>
<dbReference type="EMBL" id="RJSF01000005">
    <property type="protein sequence ID" value="RNM17043.1"/>
    <property type="molecule type" value="Genomic_DNA"/>
</dbReference>
<protein>
    <recommendedName>
        <fullName evidence="3">Cyclase</fullName>
    </recommendedName>
</protein>
<name>A0A3N0GX55_9ACTN</name>
<evidence type="ECO:0000313" key="2">
    <source>
        <dbReference type="Proteomes" id="UP000279994"/>
    </source>
</evidence>
<keyword evidence="2" id="KW-1185">Reference proteome</keyword>
<dbReference type="RefSeq" id="WP_123221382.1">
    <property type="nucleotide sequence ID" value="NZ_RJSF01000005.1"/>
</dbReference>
<evidence type="ECO:0008006" key="3">
    <source>
        <dbReference type="Google" id="ProtNLM"/>
    </source>
</evidence>
<accession>A0A3N0GX55</accession>
<reference evidence="1 2" key="1">
    <citation type="submission" date="2018-11" db="EMBL/GenBank/DDBJ databases">
        <authorList>
            <person name="Li F."/>
        </authorList>
    </citation>
    <scope>NUCLEOTIDE SEQUENCE [LARGE SCALE GENOMIC DNA]</scope>
    <source>
        <strain evidence="1 2">Gsoil 818</strain>
    </source>
</reference>